<proteinExistence type="predicted"/>
<gene>
    <name evidence="2" type="ORF">AFUS01_LOCUS1588</name>
</gene>
<sequence length="61" mass="7076">MLLQELEKKLTEQEKVLADQAAEIKDVERMIQRKTAEVLRLNKKLQKLVDEQGGKETTPLE</sequence>
<comment type="caution">
    <text evidence="2">The sequence shown here is derived from an EMBL/GenBank/DDBJ whole genome shotgun (WGS) entry which is preliminary data.</text>
</comment>
<dbReference type="Proteomes" id="UP000708208">
    <property type="component" value="Unassembled WGS sequence"/>
</dbReference>
<evidence type="ECO:0000313" key="2">
    <source>
        <dbReference type="EMBL" id="CAG7664857.1"/>
    </source>
</evidence>
<evidence type="ECO:0000313" key="3">
    <source>
        <dbReference type="Proteomes" id="UP000708208"/>
    </source>
</evidence>
<dbReference type="AlphaFoldDB" id="A0A8J2J0Q4"/>
<evidence type="ECO:0000256" key="1">
    <source>
        <dbReference type="SAM" id="Coils"/>
    </source>
</evidence>
<organism evidence="2 3">
    <name type="scientific">Allacma fusca</name>
    <dbReference type="NCBI Taxonomy" id="39272"/>
    <lineage>
        <taxon>Eukaryota</taxon>
        <taxon>Metazoa</taxon>
        <taxon>Ecdysozoa</taxon>
        <taxon>Arthropoda</taxon>
        <taxon>Hexapoda</taxon>
        <taxon>Collembola</taxon>
        <taxon>Symphypleona</taxon>
        <taxon>Sminthuridae</taxon>
        <taxon>Allacma</taxon>
    </lineage>
</organism>
<feature type="coiled-coil region" evidence="1">
    <location>
        <begin position="3"/>
        <end position="51"/>
    </location>
</feature>
<reference evidence="2" key="1">
    <citation type="submission" date="2021-06" db="EMBL/GenBank/DDBJ databases">
        <authorList>
            <person name="Hodson N. C."/>
            <person name="Mongue J. A."/>
            <person name="Jaron S. K."/>
        </authorList>
    </citation>
    <scope>NUCLEOTIDE SEQUENCE</scope>
</reference>
<keyword evidence="3" id="KW-1185">Reference proteome</keyword>
<dbReference type="EMBL" id="CAJVCH010008844">
    <property type="protein sequence ID" value="CAG7664857.1"/>
    <property type="molecule type" value="Genomic_DNA"/>
</dbReference>
<accession>A0A8J2J0Q4</accession>
<name>A0A8J2J0Q4_9HEXA</name>
<keyword evidence="1" id="KW-0175">Coiled coil</keyword>
<dbReference type="OrthoDB" id="188741at2759"/>
<protein>
    <submittedName>
        <fullName evidence="2">Uncharacterized protein</fullName>
    </submittedName>
</protein>
<feature type="non-terminal residue" evidence="2">
    <location>
        <position position="1"/>
    </location>
</feature>